<feature type="domain" description="Sigma-54 factor interaction" evidence="7">
    <location>
        <begin position="149"/>
        <end position="378"/>
    </location>
</feature>
<accession>A0A326RL97</accession>
<dbReference type="PROSITE" id="PS00675">
    <property type="entry name" value="SIGMA54_INTERACT_1"/>
    <property type="match status" value="1"/>
</dbReference>
<dbReference type="Pfam" id="PF00072">
    <property type="entry name" value="Response_reg"/>
    <property type="match status" value="1"/>
</dbReference>
<gene>
    <name evidence="9" type="ORF">CLV31_11338</name>
</gene>
<dbReference type="Gene3D" id="1.10.8.60">
    <property type="match status" value="1"/>
</dbReference>
<dbReference type="InterPro" id="IPR058031">
    <property type="entry name" value="AAA_lid_NorR"/>
</dbReference>
<dbReference type="InterPro" id="IPR002197">
    <property type="entry name" value="HTH_Fis"/>
</dbReference>
<keyword evidence="3" id="KW-0805">Transcription regulation</keyword>
<dbReference type="InterPro" id="IPR025944">
    <property type="entry name" value="Sigma_54_int_dom_CS"/>
</dbReference>
<dbReference type="EMBL" id="QKTX01000013">
    <property type="protein sequence ID" value="PZV79723.1"/>
    <property type="molecule type" value="Genomic_DNA"/>
</dbReference>
<dbReference type="InterPro" id="IPR027417">
    <property type="entry name" value="P-loop_NTPase"/>
</dbReference>
<dbReference type="InterPro" id="IPR025943">
    <property type="entry name" value="Sigma_54_int_dom_ATP-bd_2"/>
</dbReference>
<evidence type="ECO:0000256" key="6">
    <source>
        <dbReference type="PROSITE-ProRule" id="PRU00169"/>
    </source>
</evidence>
<evidence type="ECO:0000256" key="1">
    <source>
        <dbReference type="ARBA" id="ARBA00022741"/>
    </source>
</evidence>
<dbReference type="GO" id="GO:0005524">
    <property type="term" value="F:ATP binding"/>
    <property type="evidence" value="ECO:0007669"/>
    <property type="project" value="UniProtKB-KW"/>
</dbReference>
<evidence type="ECO:0000256" key="5">
    <source>
        <dbReference type="ARBA" id="ARBA00023163"/>
    </source>
</evidence>
<dbReference type="AlphaFoldDB" id="A0A326RL97"/>
<evidence type="ECO:0000313" key="9">
    <source>
        <dbReference type="EMBL" id="PZV79723.1"/>
    </source>
</evidence>
<sequence length="475" mass="53842">MAHILLVEDDLTYARIVKNFLEKNGFQVSTCIKVKDAQNLLGNEKIDLTIADFRLPDGTGMELLHWAKENFPQMQVILITHYSDIRIAIKAMKLGAFEYITKPINPDELLATVRESLAQKASPSIQIEIPEERSSPHSKNTSVLRSAYVVGSSQEAEKLEKHIQLVAPTDLSVLVLGETGTGKELISKRIHEFSARKNGPFIAIDCGALPKDLAGSELFGHVKGAFTGALDNKTGHFEMANGGTIFLDEIGNLSYEVQIQLLRAIQERKIRKIGGNKEIEIDVRIIAATNENLLSQSGEGLFREDLYHRLNEFTLHAIPLRNRMADLEHFVQNFIQESNERLNKSIKSLAPEVWETFYSYDWPGNLRELRNMIKRAVLLSQGDRIEREALPTELLETQYYEKRMASENSAPAFTPAIPSARPIPTGDYKTHFQEQEKELILKVLQDTRYNKSKTAKILKMDRKTLYSKMEKYGLD</sequence>
<dbReference type="SUPFAM" id="SSF46689">
    <property type="entry name" value="Homeodomain-like"/>
    <property type="match status" value="1"/>
</dbReference>
<keyword evidence="10" id="KW-1185">Reference proteome</keyword>
<dbReference type="RefSeq" id="WP_111393963.1">
    <property type="nucleotide sequence ID" value="NZ_QKTX01000013.1"/>
</dbReference>
<dbReference type="SMART" id="SM00448">
    <property type="entry name" value="REC"/>
    <property type="match status" value="1"/>
</dbReference>
<dbReference type="PROSITE" id="PS50045">
    <property type="entry name" value="SIGMA54_INTERACT_4"/>
    <property type="match status" value="1"/>
</dbReference>
<dbReference type="GO" id="GO:0006355">
    <property type="term" value="P:regulation of DNA-templated transcription"/>
    <property type="evidence" value="ECO:0007669"/>
    <property type="project" value="InterPro"/>
</dbReference>
<dbReference type="Proteomes" id="UP000248917">
    <property type="component" value="Unassembled WGS sequence"/>
</dbReference>
<dbReference type="InterPro" id="IPR003593">
    <property type="entry name" value="AAA+_ATPase"/>
</dbReference>
<dbReference type="InterPro" id="IPR002078">
    <property type="entry name" value="Sigma_54_int"/>
</dbReference>
<feature type="modified residue" description="4-aspartylphosphate" evidence="6">
    <location>
        <position position="52"/>
    </location>
</feature>
<dbReference type="PANTHER" id="PTHR32071">
    <property type="entry name" value="TRANSCRIPTIONAL REGULATORY PROTEIN"/>
    <property type="match status" value="1"/>
</dbReference>
<keyword evidence="2" id="KW-0067">ATP-binding</keyword>
<dbReference type="InterPro" id="IPR011006">
    <property type="entry name" value="CheY-like_superfamily"/>
</dbReference>
<dbReference type="Gene3D" id="1.10.10.60">
    <property type="entry name" value="Homeodomain-like"/>
    <property type="match status" value="1"/>
</dbReference>
<comment type="caution">
    <text evidence="9">The sequence shown here is derived from an EMBL/GenBank/DDBJ whole genome shotgun (WGS) entry which is preliminary data.</text>
</comment>
<dbReference type="FunFam" id="3.40.50.300:FF:000006">
    <property type="entry name" value="DNA-binding transcriptional regulator NtrC"/>
    <property type="match status" value="1"/>
</dbReference>
<dbReference type="OrthoDB" id="9782110at2"/>
<dbReference type="GO" id="GO:0043565">
    <property type="term" value="F:sequence-specific DNA binding"/>
    <property type="evidence" value="ECO:0007669"/>
    <property type="project" value="InterPro"/>
</dbReference>
<feature type="domain" description="Response regulatory" evidence="8">
    <location>
        <begin position="3"/>
        <end position="117"/>
    </location>
</feature>
<dbReference type="Gene3D" id="3.40.50.300">
    <property type="entry name" value="P-loop containing nucleotide triphosphate hydrolases"/>
    <property type="match status" value="1"/>
</dbReference>
<keyword evidence="1" id="KW-0547">Nucleotide-binding</keyword>
<organism evidence="9 10">
    <name type="scientific">Algoriphagus aquaeductus</name>
    <dbReference type="NCBI Taxonomy" id="475299"/>
    <lineage>
        <taxon>Bacteria</taxon>
        <taxon>Pseudomonadati</taxon>
        <taxon>Bacteroidota</taxon>
        <taxon>Cytophagia</taxon>
        <taxon>Cytophagales</taxon>
        <taxon>Cyclobacteriaceae</taxon>
        <taxon>Algoriphagus</taxon>
    </lineage>
</organism>
<dbReference type="InterPro" id="IPR009057">
    <property type="entry name" value="Homeodomain-like_sf"/>
</dbReference>
<dbReference type="InterPro" id="IPR025662">
    <property type="entry name" value="Sigma_54_int_dom_ATP-bd_1"/>
</dbReference>
<evidence type="ECO:0000259" key="8">
    <source>
        <dbReference type="PROSITE" id="PS50110"/>
    </source>
</evidence>
<dbReference type="GO" id="GO:0000160">
    <property type="term" value="P:phosphorelay signal transduction system"/>
    <property type="evidence" value="ECO:0007669"/>
    <property type="project" value="InterPro"/>
</dbReference>
<dbReference type="Pfam" id="PF02954">
    <property type="entry name" value="HTH_8"/>
    <property type="match status" value="1"/>
</dbReference>
<name>A0A326RL97_9BACT</name>
<protein>
    <submittedName>
        <fullName evidence="9">Two-component system response regulator HydG</fullName>
    </submittedName>
</protein>
<dbReference type="PROSITE" id="PS50110">
    <property type="entry name" value="RESPONSE_REGULATORY"/>
    <property type="match status" value="1"/>
</dbReference>
<evidence type="ECO:0000256" key="4">
    <source>
        <dbReference type="ARBA" id="ARBA00023125"/>
    </source>
</evidence>
<dbReference type="SUPFAM" id="SSF52172">
    <property type="entry name" value="CheY-like"/>
    <property type="match status" value="1"/>
</dbReference>
<dbReference type="Gene3D" id="3.40.50.2300">
    <property type="match status" value="1"/>
</dbReference>
<proteinExistence type="predicted"/>
<dbReference type="PROSITE" id="PS00676">
    <property type="entry name" value="SIGMA54_INTERACT_2"/>
    <property type="match status" value="1"/>
</dbReference>
<dbReference type="SMART" id="SM00382">
    <property type="entry name" value="AAA"/>
    <property type="match status" value="1"/>
</dbReference>
<dbReference type="Pfam" id="PF25601">
    <property type="entry name" value="AAA_lid_14"/>
    <property type="match status" value="1"/>
</dbReference>
<evidence type="ECO:0000256" key="3">
    <source>
        <dbReference type="ARBA" id="ARBA00023015"/>
    </source>
</evidence>
<keyword evidence="4" id="KW-0238">DNA-binding</keyword>
<dbReference type="CDD" id="cd00009">
    <property type="entry name" value="AAA"/>
    <property type="match status" value="1"/>
</dbReference>
<dbReference type="PRINTS" id="PR01590">
    <property type="entry name" value="HTHFIS"/>
</dbReference>
<keyword evidence="5" id="KW-0804">Transcription</keyword>
<keyword evidence="6" id="KW-0597">Phosphoprotein</keyword>
<dbReference type="InterPro" id="IPR001789">
    <property type="entry name" value="Sig_transdc_resp-reg_receiver"/>
</dbReference>
<evidence type="ECO:0000313" key="10">
    <source>
        <dbReference type="Proteomes" id="UP000248917"/>
    </source>
</evidence>
<evidence type="ECO:0000256" key="2">
    <source>
        <dbReference type="ARBA" id="ARBA00022840"/>
    </source>
</evidence>
<evidence type="ECO:0000259" key="7">
    <source>
        <dbReference type="PROSITE" id="PS50045"/>
    </source>
</evidence>
<reference evidence="9 10" key="1">
    <citation type="submission" date="2018-06" db="EMBL/GenBank/DDBJ databases">
        <title>Genomic Encyclopedia of Archaeal and Bacterial Type Strains, Phase II (KMG-II): from individual species to whole genera.</title>
        <authorList>
            <person name="Goeker M."/>
        </authorList>
    </citation>
    <scope>NUCLEOTIDE SEQUENCE [LARGE SCALE GENOMIC DNA]</scope>
    <source>
        <strain evidence="9 10">T4</strain>
    </source>
</reference>
<dbReference type="Pfam" id="PF00158">
    <property type="entry name" value="Sigma54_activat"/>
    <property type="match status" value="1"/>
</dbReference>
<dbReference type="PANTHER" id="PTHR32071:SF81">
    <property type="entry name" value="PROPIONATE CATABOLISM OPERON REGULATORY PROTEIN"/>
    <property type="match status" value="1"/>
</dbReference>
<dbReference type="PROSITE" id="PS00688">
    <property type="entry name" value="SIGMA54_INTERACT_3"/>
    <property type="match status" value="1"/>
</dbReference>
<dbReference type="SUPFAM" id="SSF52540">
    <property type="entry name" value="P-loop containing nucleoside triphosphate hydrolases"/>
    <property type="match status" value="1"/>
</dbReference>